<keyword evidence="1" id="KW-1133">Transmembrane helix</keyword>
<name>A0AA95HB41_9GAMM</name>
<organism evidence="3">
    <name type="scientific">Candidatus Thiocaldithrix dubininis</name>
    <dbReference type="NCBI Taxonomy" id="3080823"/>
    <lineage>
        <taxon>Bacteria</taxon>
        <taxon>Pseudomonadati</taxon>
        <taxon>Pseudomonadota</taxon>
        <taxon>Gammaproteobacteria</taxon>
        <taxon>Thiotrichales</taxon>
        <taxon>Thiotrichaceae</taxon>
        <taxon>Candidatus Thiocaldithrix</taxon>
    </lineage>
</organism>
<reference evidence="3" key="2">
    <citation type="submission" date="2023-04" db="EMBL/GenBank/DDBJ databases">
        <authorList>
            <person name="Beletskiy A.V."/>
            <person name="Mardanov A.V."/>
            <person name="Ravin N.V."/>
        </authorList>
    </citation>
    <scope>NUCLEOTIDE SEQUENCE</scope>
    <source>
        <strain evidence="3">GKL-01</strain>
    </source>
</reference>
<proteinExistence type="predicted"/>
<feature type="domain" description="NfeD-like C-terminal" evidence="2">
    <location>
        <begin position="119"/>
        <end position="168"/>
    </location>
</feature>
<evidence type="ECO:0000313" key="3">
    <source>
        <dbReference type="EMBL" id="WGZ91759.1"/>
    </source>
</evidence>
<feature type="transmembrane region" description="Helical" evidence="1">
    <location>
        <begin position="59"/>
        <end position="78"/>
    </location>
</feature>
<accession>A0AA95HB41</accession>
<dbReference type="KEGG" id="tdu:QJT80_04605"/>
<dbReference type="InterPro" id="IPR002810">
    <property type="entry name" value="NfeD-like_C"/>
</dbReference>
<evidence type="ECO:0000259" key="2">
    <source>
        <dbReference type="Pfam" id="PF01957"/>
    </source>
</evidence>
<feature type="transmembrane region" description="Helical" evidence="1">
    <location>
        <begin position="84"/>
        <end position="108"/>
    </location>
</feature>
<protein>
    <submittedName>
        <fullName evidence="3">NfeD family protein</fullName>
    </submittedName>
</protein>
<dbReference type="EMBL" id="CP124755">
    <property type="protein sequence ID" value="WGZ91759.1"/>
    <property type="molecule type" value="Genomic_DNA"/>
</dbReference>
<keyword evidence="1" id="KW-0472">Membrane</keyword>
<sequence>MDSQANNNLSPSQQRLQNLKELFTGDNFKAQLHYYIFEASQALKQKNAQASKYNQRLTFYWQKWLGIGAAIAGVLMFLSPDTMLIWQLPLIALFVLLAPLFSDWAYAFKTAISEPPGKRFIGQVVTLTNPIVDGKTTIRLNNQNWSLSGQDCPAGSQVKIIGVNGRMLYSTPVAP</sequence>
<gene>
    <name evidence="3" type="ORF">QJT80_04605</name>
</gene>
<keyword evidence="1" id="KW-0812">Transmembrane</keyword>
<dbReference type="AlphaFoldDB" id="A0AA95HB41"/>
<reference evidence="3" key="1">
    <citation type="journal article" date="2023" name="Int. J. Mol. Sci.">
        <title>Metagenomics Revealed a New Genus 'Candidatus Thiocaldithrix dubininis' gen. nov., sp. nov. and a New Species 'Candidatus Thiothrix putei' sp. nov. in the Family Thiotrichaceae, Some Members of Which Have Traits of Both Na+- and H+-Motive Energetics.</title>
        <authorList>
            <person name="Ravin N.V."/>
            <person name="Muntyan M.S."/>
            <person name="Smolyakov D.D."/>
            <person name="Rudenko T.S."/>
            <person name="Beletsky A.V."/>
            <person name="Mardanov A.V."/>
            <person name="Grabovich M.Y."/>
        </authorList>
    </citation>
    <scope>NUCLEOTIDE SEQUENCE</scope>
    <source>
        <strain evidence="3">GKL-01</strain>
    </source>
</reference>
<evidence type="ECO:0000256" key="1">
    <source>
        <dbReference type="SAM" id="Phobius"/>
    </source>
</evidence>
<dbReference type="Pfam" id="PF01957">
    <property type="entry name" value="NfeD"/>
    <property type="match status" value="1"/>
</dbReference>
<dbReference type="Proteomes" id="UP001300672">
    <property type="component" value="Chromosome"/>
</dbReference>